<reference evidence="2" key="1">
    <citation type="submission" date="2023-03" db="EMBL/GenBank/DDBJ databases">
        <title>Massive genome expansion in bonnet fungi (Mycena s.s.) driven by repeated elements and novel gene families across ecological guilds.</title>
        <authorList>
            <consortium name="Lawrence Berkeley National Laboratory"/>
            <person name="Harder C.B."/>
            <person name="Miyauchi S."/>
            <person name="Viragh M."/>
            <person name="Kuo A."/>
            <person name="Thoen E."/>
            <person name="Andreopoulos B."/>
            <person name="Lu D."/>
            <person name="Skrede I."/>
            <person name="Drula E."/>
            <person name="Henrissat B."/>
            <person name="Morin E."/>
            <person name="Kohler A."/>
            <person name="Barry K."/>
            <person name="LaButti K."/>
            <person name="Morin E."/>
            <person name="Salamov A."/>
            <person name="Lipzen A."/>
            <person name="Mereny Z."/>
            <person name="Hegedus B."/>
            <person name="Baldrian P."/>
            <person name="Stursova M."/>
            <person name="Weitz H."/>
            <person name="Taylor A."/>
            <person name="Grigoriev I.V."/>
            <person name="Nagy L.G."/>
            <person name="Martin F."/>
            <person name="Kauserud H."/>
        </authorList>
    </citation>
    <scope>NUCLEOTIDE SEQUENCE</scope>
    <source>
        <strain evidence="2">9284</strain>
    </source>
</reference>
<keyword evidence="3" id="KW-1185">Reference proteome</keyword>
<accession>A0AAD7C8Z7</accession>
<evidence type="ECO:0000313" key="3">
    <source>
        <dbReference type="Proteomes" id="UP001221142"/>
    </source>
</evidence>
<dbReference type="AlphaFoldDB" id="A0AAD7C8Z7"/>
<feature type="region of interest" description="Disordered" evidence="1">
    <location>
        <begin position="227"/>
        <end position="246"/>
    </location>
</feature>
<dbReference type="EMBL" id="JARKIF010000004">
    <property type="protein sequence ID" value="KAJ7642194.1"/>
    <property type="molecule type" value="Genomic_DNA"/>
</dbReference>
<gene>
    <name evidence="2" type="ORF">FB45DRAFT_863248</name>
</gene>
<sequence>MLDIRLQVEKSEEYIRTPPPCPIYPTAPSALSSHRADGVKTPRLSCRNGRRVAREDVEMVRVKHPIPLWGGVGNAVVEGSRGRMDDNGEGKMPVVGRAWSVIVALRCWRLGSKKRGRQNAVGERPKGRSTSLRPPPVSSHDERLRRTKVHEPLRIYSNDTPNPLVRRPEQKKSFLVETMHVCRPNESLLVPEWELMRWSFSGQTFEQKSFISVVESNGSHFKADSVGKTRRLRREDEKEGDGMEIM</sequence>
<comment type="caution">
    <text evidence="2">The sequence shown here is derived from an EMBL/GenBank/DDBJ whole genome shotgun (WGS) entry which is preliminary data.</text>
</comment>
<feature type="region of interest" description="Disordered" evidence="1">
    <location>
        <begin position="115"/>
        <end position="143"/>
    </location>
</feature>
<evidence type="ECO:0000256" key="1">
    <source>
        <dbReference type="SAM" id="MobiDB-lite"/>
    </source>
</evidence>
<name>A0AAD7C8Z7_9AGAR</name>
<protein>
    <submittedName>
        <fullName evidence="2">Uncharacterized protein</fullName>
    </submittedName>
</protein>
<organism evidence="2 3">
    <name type="scientific">Roridomyces roridus</name>
    <dbReference type="NCBI Taxonomy" id="1738132"/>
    <lineage>
        <taxon>Eukaryota</taxon>
        <taxon>Fungi</taxon>
        <taxon>Dikarya</taxon>
        <taxon>Basidiomycota</taxon>
        <taxon>Agaricomycotina</taxon>
        <taxon>Agaricomycetes</taxon>
        <taxon>Agaricomycetidae</taxon>
        <taxon>Agaricales</taxon>
        <taxon>Marasmiineae</taxon>
        <taxon>Mycenaceae</taxon>
        <taxon>Roridomyces</taxon>
    </lineage>
</organism>
<evidence type="ECO:0000313" key="2">
    <source>
        <dbReference type="EMBL" id="KAJ7642194.1"/>
    </source>
</evidence>
<dbReference type="Proteomes" id="UP001221142">
    <property type="component" value="Unassembled WGS sequence"/>
</dbReference>
<proteinExistence type="predicted"/>